<keyword evidence="3" id="KW-1185">Reference proteome</keyword>
<comment type="caution">
    <text evidence="2">The sequence shown here is derived from an EMBL/GenBank/DDBJ whole genome shotgun (WGS) entry which is preliminary data.</text>
</comment>
<organism evidence="2 3">
    <name type="scientific">Thauera sedimentorum</name>
    <dbReference type="NCBI Taxonomy" id="2767595"/>
    <lineage>
        <taxon>Bacteria</taxon>
        <taxon>Pseudomonadati</taxon>
        <taxon>Pseudomonadota</taxon>
        <taxon>Betaproteobacteria</taxon>
        <taxon>Rhodocyclales</taxon>
        <taxon>Zoogloeaceae</taxon>
        <taxon>Thauera</taxon>
    </lineage>
</organism>
<reference evidence="3" key="1">
    <citation type="submission" date="2023-07" db="EMBL/GenBank/DDBJ databases">
        <title>Thauera sp. CAU 1555 isolated from sand of Yaerae Beach.</title>
        <authorList>
            <person name="Kim W."/>
        </authorList>
    </citation>
    <scope>NUCLEOTIDE SEQUENCE [LARGE SCALE GENOMIC DNA]</scope>
    <source>
        <strain evidence="3">CAU 1555</strain>
    </source>
</reference>
<keyword evidence="1" id="KW-0472">Membrane</keyword>
<dbReference type="NCBIfam" id="NF033233">
    <property type="entry name" value="twin_helix"/>
    <property type="match status" value="1"/>
</dbReference>
<keyword evidence="1 2" id="KW-0812">Transmembrane</keyword>
<name>A0ABR9BD01_9RHOO</name>
<evidence type="ECO:0000256" key="1">
    <source>
        <dbReference type="SAM" id="Phobius"/>
    </source>
</evidence>
<gene>
    <name evidence="2" type="ORF">IFO67_15130</name>
</gene>
<dbReference type="Proteomes" id="UP000603602">
    <property type="component" value="Unassembled WGS sequence"/>
</dbReference>
<dbReference type="EMBL" id="JACYTO010000002">
    <property type="protein sequence ID" value="MBD8504228.1"/>
    <property type="molecule type" value="Genomic_DNA"/>
</dbReference>
<feature type="transmembrane region" description="Helical" evidence="1">
    <location>
        <begin position="6"/>
        <end position="24"/>
    </location>
</feature>
<protein>
    <submittedName>
        <fullName evidence="2">Twin transmembrane helix small protein</fullName>
    </submittedName>
</protein>
<proteinExistence type="predicted"/>
<dbReference type="RefSeq" id="WP_187718995.1">
    <property type="nucleotide sequence ID" value="NZ_JACTAH010000002.1"/>
</dbReference>
<dbReference type="Pfam" id="PF11137">
    <property type="entry name" value="DUF2909"/>
    <property type="match status" value="1"/>
</dbReference>
<feature type="transmembrane region" description="Helical" evidence="1">
    <location>
        <begin position="36"/>
        <end position="59"/>
    </location>
</feature>
<keyword evidence="1" id="KW-1133">Transmembrane helix</keyword>
<sequence>MRVVVVLFLVLIVGSLLSALGFLLRDKGGQRTARALALRVGLSITLFTLLMLGYASGLITGKL</sequence>
<evidence type="ECO:0000313" key="2">
    <source>
        <dbReference type="EMBL" id="MBD8504228.1"/>
    </source>
</evidence>
<dbReference type="InterPro" id="IPR021313">
    <property type="entry name" value="DUF2909"/>
</dbReference>
<accession>A0ABR9BD01</accession>
<evidence type="ECO:0000313" key="3">
    <source>
        <dbReference type="Proteomes" id="UP000603602"/>
    </source>
</evidence>